<keyword evidence="3" id="KW-1185">Reference proteome</keyword>
<dbReference type="EMBL" id="FQYO01000001">
    <property type="protein sequence ID" value="SHI37064.1"/>
    <property type="molecule type" value="Genomic_DNA"/>
</dbReference>
<proteinExistence type="predicted"/>
<dbReference type="SUPFAM" id="SSF51735">
    <property type="entry name" value="NAD(P)-binding Rossmann-fold domains"/>
    <property type="match status" value="1"/>
</dbReference>
<sequence length="245" mass="26013">MGHQRRSRIMTQTAPIAPPARIVVFGATGTTGKEVLKQGVARGYEMVGVDLGGDDALPEGAVQVDANVLEDDLTRVMYGASAVISCLGVGNAIATLIDPPPLYSTGTERIVQAMQGAGVSRIVVISATFVAANDRGPLLFRLGTAPALHNVLEQMEEMERMLAASPLDWTAVRPGWLMAGEKTGGLVVQEGEIAEGLIRTRHADLAGFMLDCVEQGIWSRAYPAPARKEDEEAESNAEVLKAMMA</sequence>
<gene>
    <name evidence="2" type="ORF">SAMN05444417_0486</name>
</gene>
<dbReference type="Proteomes" id="UP000184292">
    <property type="component" value="Unassembled WGS sequence"/>
</dbReference>
<protein>
    <submittedName>
        <fullName evidence="2">Putative NADH-flavin reductase</fullName>
    </submittedName>
</protein>
<dbReference type="Gene3D" id="3.40.50.720">
    <property type="entry name" value="NAD(P)-binding Rossmann-like Domain"/>
    <property type="match status" value="1"/>
</dbReference>
<accession>A0A1M6AKM8</accession>
<dbReference type="GO" id="GO:0004074">
    <property type="term" value="F:biliverdin reductase [NAD(P)H] activity"/>
    <property type="evidence" value="ECO:0007669"/>
    <property type="project" value="TreeGrafter"/>
</dbReference>
<evidence type="ECO:0000313" key="2">
    <source>
        <dbReference type="EMBL" id="SHI37064.1"/>
    </source>
</evidence>
<feature type="domain" description="NAD(P)-binding" evidence="1">
    <location>
        <begin position="26"/>
        <end position="215"/>
    </location>
</feature>
<dbReference type="AlphaFoldDB" id="A0A1M6AKM8"/>
<dbReference type="InterPro" id="IPR036291">
    <property type="entry name" value="NAD(P)-bd_dom_sf"/>
</dbReference>
<dbReference type="InterPro" id="IPR016040">
    <property type="entry name" value="NAD(P)-bd_dom"/>
</dbReference>
<dbReference type="PANTHER" id="PTHR43355:SF2">
    <property type="entry name" value="FLAVIN REDUCTASE (NADPH)"/>
    <property type="match status" value="1"/>
</dbReference>
<reference evidence="2 3" key="1">
    <citation type="submission" date="2016-11" db="EMBL/GenBank/DDBJ databases">
        <authorList>
            <person name="Jaros S."/>
            <person name="Januszkiewicz K."/>
            <person name="Wedrychowicz H."/>
        </authorList>
    </citation>
    <scope>NUCLEOTIDE SEQUENCE [LARGE SCALE GENOMIC DNA]</scope>
    <source>
        <strain evidence="2 3">DSM 100565</strain>
    </source>
</reference>
<dbReference type="GO" id="GO:0042602">
    <property type="term" value="F:riboflavin reductase (NADPH) activity"/>
    <property type="evidence" value="ECO:0007669"/>
    <property type="project" value="TreeGrafter"/>
</dbReference>
<dbReference type="InterPro" id="IPR051606">
    <property type="entry name" value="Polyketide_Oxido-like"/>
</dbReference>
<organism evidence="2 3">
    <name type="scientific">Wenxinia saemankumensis</name>
    <dbReference type="NCBI Taxonomy" id="1447782"/>
    <lineage>
        <taxon>Bacteria</taxon>
        <taxon>Pseudomonadati</taxon>
        <taxon>Pseudomonadota</taxon>
        <taxon>Alphaproteobacteria</taxon>
        <taxon>Rhodobacterales</taxon>
        <taxon>Roseobacteraceae</taxon>
        <taxon>Wenxinia</taxon>
    </lineage>
</organism>
<dbReference type="PANTHER" id="PTHR43355">
    <property type="entry name" value="FLAVIN REDUCTASE (NADPH)"/>
    <property type="match status" value="1"/>
</dbReference>
<evidence type="ECO:0000313" key="3">
    <source>
        <dbReference type="Proteomes" id="UP000184292"/>
    </source>
</evidence>
<dbReference type="Pfam" id="PF13460">
    <property type="entry name" value="NAD_binding_10"/>
    <property type="match status" value="1"/>
</dbReference>
<dbReference type="STRING" id="1447782.SAMN05444417_0486"/>
<name>A0A1M6AKM8_9RHOB</name>
<evidence type="ECO:0000259" key="1">
    <source>
        <dbReference type="Pfam" id="PF13460"/>
    </source>
</evidence>